<dbReference type="InterPro" id="IPR040256">
    <property type="entry name" value="At4g02000-like"/>
</dbReference>
<organism evidence="1 2">
    <name type="scientific">Gossypium trilobum</name>
    <dbReference type="NCBI Taxonomy" id="34281"/>
    <lineage>
        <taxon>Eukaryota</taxon>
        <taxon>Viridiplantae</taxon>
        <taxon>Streptophyta</taxon>
        <taxon>Embryophyta</taxon>
        <taxon>Tracheophyta</taxon>
        <taxon>Spermatophyta</taxon>
        <taxon>Magnoliopsida</taxon>
        <taxon>eudicotyledons</taxon>
        <taxon>Gunneridae</taxon>
        <taxon>Pentapetalae</taxon>
        <taxon>rosids</taxon>
        <taxon>malvids</taxon>
        <taxon>Malvales</taxon>
        <taxon>Malvaceae</taxon>
        <taxon>Malvoideae</taxon>
        <taxon>Gossypium</taxon>
    </lineage>
</organism>
<evidence type="ECO:0000313" key="2">
    <source>
        <dbReference type="Proteomes" id="UP000593568"/>
    </source>
</evidence>
<comment type="caution">
    <text evidence="1">The sequence shown here is derived from an EMBL/GenBank/DDBJ whole genome shotgun (WGS) entry which is preliminary data.</text>
</comment>
<proteinExistence type="predicted"/>
<protein>
    <recommendedName>
        <fullName evidence="3">DUF4283 domain-containing protein</fullName>
    </recommendedName>
</protein>
<dbReference type="Proteomes" id="UP000593568">
    <property type="component" value="Unassembled WGS sequence"/>
</dbReference>
<keyword evidence="2" id="KW-1185">Reference proteome</keyword>
<sequence length="380" mass="43263">MLKTVVIKLLERKIGYNALWNKACSLWKPSMRLQLMDIENDYFLANVVAWVRILGLSGSLYKKSILQAIGEMVGNVIKIDLMTNKGAKGQFARFAVQIDLRKPLVSKIRIASRIHRIMEDMEKGSSEAKDPIRLDQHENTTSIQERVDNERFGEWMIVDCRNRRQDEGTMMEKRVETETIFLDLDLIFFSKQVSHRMKATRIVKGQEKLMESVTKIMNERKFDGSNKGKNIKAKGHKKWARIREVVLKKSGMSSGTLKIGPKMGSRLPKFGTNRNQGTLDRKCHIVHIFKENQNPNNLIGSSPLMGNELGIKNVIPHSAFPHFLKENRSNNTLNSESRGDRETFDGLAGMADSGQILSRPSRVVYRGESDATLMNDSLDE</sequence>
<name>A0A7J9EC03_9ROSI</name>
<reference evidence="1 2" key="1">
    <citation type="journal article" date="2019" name="Genome Biol. Evol.">
        <title>Insights into the evolution of the New World diploid cottons (Gossypium, subgenus Houzingenia) based on genome sequencing.</title>
        <authorList>
            <person name="Grover C.E."/>
            <person name="Arick M.A. 2nd"/>
            <person name="Thrash A."/>
            <person name="Conover J.L."/>
            <person name="Sanders W.S."/>
            <person name="Peterson D.G."/>
            <person name="Frelichowski J.E."/>
            <person name="Scheffler J.A."/>
            <person name="Scheffler B.E."/>
            <person name="Wendel J.F."/>
        </authorList>
    </citation>
    <scope>NUCLEOTIDE SEQUENCE [LARGE SCALE GENOMIC DNA]</scope>
    <source>
        <strain evidence="1">8</strain>
        <tissue evidence="1">Leaf</tissue>
    </source>
</reference>
<dbReference type="AlphaFoldDB" id="A0A7J9EC03"/>
<dbReference type="PANTHER" id="PTHR31286">
    <property type="entry name" value="GLYCINE-RICH CELL WALL STRUCTURAL PROTEIN 1.8-LIKE"/>
    <property type="match status" value="1"/>
</dbReference>
<gene>
    <name evidence="1" type="ORF">Gotri_019159</name>
</gene>
<accession>A0A7J9EC03</accession>
<dbReference type="EMBL" id="JABEZW010000007">
    <property type="protein sequence ID" value="MBA0770537.1"/>
    <property type="molecule type" value="Genomic_DNA"/>
</dbReference>
<evidence type="ECO:0008006" key="3">
    <source>
        <dbReference type="Google" id="ProtNLM"/>
    </source>
</evidence>
<evidence type="ECO:0000313" key="1">
    <source>
        <dbReference type="EMBL" id="MBA0770537.1"/>
    </source>
</evidence>
<dbReference type="PANTHER" id="PTHR31286:SF173">
    <property type="entry name" value="DUF4283 DOMAIN-CONTAINING PROTEIN"/>
    <property type="match status" value="1"/>
</dbReference>